<dbReference type="STRING" id="1280947.HY30_13865"/>
<dbReference type="Gene3D" id="2.40.170.20">
    <property type="entry name" value="TonB-dependent receptor, beta-barrel domain"/>
    <property type="match status" value="1"/>
</dbReference>
<dbReference type="EMBL" id="AWFG01000013">
    <property type="protein sequence ID" value="KCZ59687.1"/>
    <property type="molecule type" value="Genomic_DNA"/>
</dbReference>
<keyword evidence="2 11" id="KW-0813">Transport</keyword>
<keyword evidence="8 12" id="KW-0798">TonB box</keyword>
<dbReference type="OrthoDB" id="7313036at2"/>
<evidence type="ECO:0000313" key="16">
    <source>
        <dbReference type="EMBL" id="KCZ59687.1"/>
    </source>
</evidence>
<evidence type="ECO:0000256" key="5">
    <source>
        <dbReference type="ARBA" id="ARBA00022692"/>
    </source>
</evidence>
<evidence type="ECO:0000256" key="2">
    <source>
        <dbReference type="ARBA" id="ARBA00022448"/>
    </source>
</evidence>
<dbReference type="PROSITE" id="PS52016">
    <property type="entry name" value="TONB_DEPENDENT_REC_3"/>
    <property type="match status" value="1"/>
</dbReference>
<evidence type="ECO:0000256" key="4">
    <source>
        <dbReference type="ARBA" id="ARBA00022496"/>
    </source>
</evidence>
<dbReference type="GO" id="GO:0006826">
    <property type="term" value="P:iron ion transport"/>
    <property type="evidence" value="ECO:0007669"/>
    <property type="project" value="UniProtKB-KW"/>
</dbReference>
<dbReference type="InterPro" id="IPR012910">
    <property type="entry name" value="Plug_dom"/>
</dbReference>
<dbReference type="InterPro" id="IPR000531">
    <property type="entry name" value="Beta-barrel_TonB"/>
</dbReference>
<reference evidence="16 17" key="1">
    <citation type="journal article" date="2014" name="Antonie Van Leeuwenhoek">
        <title>Hyphomonas beringensis sp. nov. and Hyphomonas chukchiensis sp. nov., isolated from surface seawater of the Bering Sea and Chukchi Sea.</title>
        <authorList>
            <person name="Li C."/>
            <person name="Lai Q."/>
            <person name="Li G."/>
            <person name="Dong C."/>
            <person name="Wang J."/>
            <person name="Liao Y."/>
            <person name="Shao Z."/>
        </authorList>
    </citation>
    <scope>NUCLEOTIDE SEQUENCE [LARGE SCALE GENOMIC DNA]</scope>
    <source>
        <strain evidence="16 17">BH-BN04-4</strain>
    </source>
</reference>
<comment type="similarity">
    <text evidence="11 12">Belongs to the TonB-dependent receptor family.</text>
</comment>
<comment type="caution">
    <text evidence="16">The sequence shown here is derived from an EMBL/GenBank/DDBJ whole genome shotgun (WGS) entry which is preliminary data.</text>
</comment>
<keyword evidence="17" id="KW-1185">Reference proteome</keyword>
<dbReference type="GO" id="GO:0009279">
    <property type="term" value="C:cell outer membrane"/>
    <property type="evidence" value="ECO:0007669"/>
    <property type="project" value="UniProtKB-SubCell"/>
</dbReference>
<evidence type="ECO:0000256" key="11">
    <source>
        <dbReference type="PROSITE-ProRule" id="PRU01360"/>
    </source>
</evidence>
<keyword evidence="7" id="KW-0406">Ion transport</keyword>
<dbReference type="Pfam" id="PF07715">
    <property type="entry name" value="Plug"/>
    <property type="match status" value="1"/>
</dbReference>
<keyword evidence="3 11" id="KW-1134">Transmembrane beta strand</keyword>
<dbReference type="PANTHER" id="PTHR32552">
    <property type="entry name" value="FERRICHROME IRON RECEPTOR-RELATED"/>
    <property type="match status" value="1"/>
</dbReference>
<evidence type="ECO:0008006" key="18">
    <source>
        <dbReference type="Google" id="ProtNLM"/>
    </source>
</evidence>
<dbReference type="PANTHER" id="PTHR32552:SF81">
    <property type="entry name" value="TONB-DEPENDENT OUTER MEMBRANE RECEPTOR"/>
    <property type="match status" value="1"/>
</dbReference>
<feature type="domain" description="TonB-dependent receptor-like beta-barrel" evidence="14">
    <location>
        <begin position="260"/>
        <end position="668"/>
    </location>
</feature>
<dbReference type="InterPro" id="IPR036942">
    <property type="entry name" value="Beta-barrel_TonB_sf"/>
</dbReference>
<keyword evidence="10 11" id="KW-0998">Cell outer membrane</keyword>
<keyword evidence="9 11" id="KW-0472">Membrane</keyword>
<dbReference type="AlphaFoldDB" id="A0A062URA2"/>
<sequence>MAVLAVAPADAQGEEASAPDDSVRREATIVVTATKTGAQALEDVPFAIQAFSGESLTNRNIREGADLIELIPGASQVQQIGAGYRIFAFRGTGAGGPVGDGMVGYYLDDTPFGVPNNQTAPPLQYFDIERVEVLRGPQGTLYGQGSMGGAIIYRTKNPDMREFTTEGEAAVSSTADASDPNYRVSAAVSVPLIKDKLGLRLSGGYDYQAGYVDVYSDGPVGKPRLTDANDITAKNLQAVLLWQPTDDLSVRLRAWEFSTDQDFLSVFASVDPPYAANQGDVNGYDKRKARFYSNTINYDFGNFTLTNATSYQESLPGGFSTGLGLGPPLGTGVLKNGGDSDSFVNEFRLATNTDGPFHWVGGLYYQKAEGLYTFNLDFPSLSLDGTTLTKTENSSVFSEISYDLFDGKLVPLVGLRYYQDTRSSESVSNGVPANSKADLDATTWRVNLAYYPTEDWTVFFNAGTGFRSGILQSQAQADAVIADGVPTDISLRPDELRNIEVGVKGSLLNGALNVAASVYDVKFTDLQAAFNTSIGLAAFANQGDGKTQGLDVEVRWETPVEGLSLAAIANVNKSEFTNIVPEFAAADPRAGNGQTLFNTPPHNARVDLDYFRPLSGKWELNANASATFNNTGKNQDASVELIGNYELFDASVGFRRDNYEIRLFGDNLSDERGPTTANGVTLLAGPRPRTIGVQLRLLTK</sequence>
<dbReference type="SUPFAM" id="SSF56935">
    <property type="entry name" value="Porins"/>
    <property type="match status" value="1"/>
</dbReference>
<evidence type="ECO:0000256" key="12">
    <source>
        <dbReference type="RuleBase" id="RU003357"/>
    </source>
</evidence>
<evidence type="ECO:0000259" key="14">
    <source>
        <dbReference type="Pfam" id="PF00593"/>
    </source>
</evidence>
<evidence type="ECO:0000259" key="15">
    <source>
        <dbReference type="Pfam" id="PF07715"/>
    </source>
</evidence>
<evidence type="ECO:0000256" key="9">
    <source>
        <dbReference type="ARBA" id="ARBA00023136"/>
    </source>
</evidence>
<keyword evidence="6" id="KW-0408">Iron</keyword>
<comment type="subcellular location">
    <subcellularLocation>
        <location evidence="1 11">Cell outer membrane</location>
        <topology evidence="1 11">Multi-pass membrane protein</topology>
    </subcellularLocation>
</comment>
<keyword evidence="5 11" id="KW-0812">Transmembrane</keyword>
<organism evidence="16 17">
    <name type="scientific">Hyphomonas chukchiensis</name>
    <dbReference type="NCBI Taxonomy" id="1280947"/>
    <lineage>
        <taxon>Bacteria</taxon>
        <taxon>Pseudomonadati</taxon>
        <taxon>Pseudomonadota</taxon>
        <taxon>Alphaproteobacteria</taxon>
        <taxon>Hyphomonadales</taxon>
        <taxon>Hyphomonadaceae</taxon>
        <taxon>Hyphomonas</taxon>
    </lineage>
</organism>
<dbReference type="InterPro" id="IPR039426">
    <property type="entry name" value="TonB-dep_rcpt-like"/>
</dbReference>
<feature type="region of interest" description="Disordered" evidence="13">
    <location>
        <begin position="1"/>
        <end position="23"/>
    </location>
</feature>
<accession>A0A062URA2</accession>
<dbReference type="eggNOG" id="COG4773">
    <property type="taxonomic scope" value="Bacteria"/>
</dbReference>
<evidence type="ECO:0000256" key="7">
    <source>
        <dbReference type="ARBA" id="ARBA00023065"/>
    </source>
</evidence>
<evidence type="ECO:0000256" key="1">
    <source>
        <dbReference type="ARBA" id="ARBA00004571"/>
    </source>
</evidence>
<dbReference type="Pfam" id="PF00593">
    <property type="entry name" value="TonB_dep_Rec_b-barrel"/>
    <property type="match status" value="1"/>
</dbReference>
<evidence type="ECO:0000313" key="17">
    <source>
        <dbReference type="Proteomes" id="UP000027190"/>
    </source>
</evidence>
<protein>
    <recommendedName>
        <fullName evidence="18">TonB-denpendent receptor</fullName>
    </recommendedName>
</protein>
<evidence type="ECO:0000256" key="10">
    <source>
        <dbReference type="ARBA" id="ARBA00023237"/>
    </source>
</evidence>
<evidence type="ECO:0000256" key="3">
    <source>
        <dbReference type="ARBA" id="ARBA00022452"/>
    </source>
</evidence>
<name>A0A062URA2_9PROT</name>
<dbReference type="Proteomes" id="UP000027190">
    <property type="component" value="Unassembled WGS sequence"/>
</dbReference>
<dbReference type="PATRIC" id="fig|1280947.3.peg.1099"/>
<dbReference type="RefSeq" id="WP_081812072.1">
    <property type="nucleotide sequence ID" value="NZ_AWFG01000013.1"/>
</dbReference>
<evidence type="ECO:0000256" key="8">
    <source>
        <dbReference type="ARBA" id="ARBA00023077"/>
    </source>
</evidence>
<feature type="domain" description="TonB-dependent receptor plug" evidence="15">
    <location>
        <begin position="41"/>
        <end position="150"/>
    </location>
</feature>
<keyword evidence="4" id="KW-0410">Iron transport</keyword>
<evidence type="ECO:0000256" key="6">
    <source>
        <dbReference type="ARBA" id="ARBA00023004"/>
    </source>
</evidence>
<gene>
    <name evidence="16" type="ORF">HY30_13865</name>
</gene>
<proteinExistence type="inferred from homology"/>
<evidence type="ECO:0000256" key="13">
    <source>
        <dbReference type="SAM" id="MobiDB-lite"/>
    </source>
</evidence>